<keyword evidence="3" id="KW-0732">Signal</keyword>
<comment type="similarity">
    <text evidence="1">Belongs to the 4-hydroxybenzoyl-CoA thioesterase family.</text>
</comment>
<sequence length="208" mass="23142">MLGLAIVAACCTGSAALAAATSKPWVGGQSASKPPRELLGRGAYAHFETIPTRWNDMDAQQHVWFSVSMRAIAAMAFQPTRLRRDPRHRRDVLYAQVNNAVYHFYMDDAVNLHLARSGVSNDVRRFTSENSCRYLRQLSWPTPVEIGMRVRLGRASAAYQLGLFAENDEDASAIGTFTHIYVDDRGKPCRMDESVRTALEPLVPDDGL</sequence>
<dbReference type="EMBL" id="CAKKNE010000005">
    <property type="protein sequence ID" value="CAH0375924.1"/>
    <property type="molecule type" value="Genomic_DNA"/>
</dbReference>
<accession>A0A8J2X173</accession>
<keyword evidence="5" id="KW-1185">Reference proteome</keyword>
<evidence type="ECO:0000256" key="1">
    <source>
        <dbReference type="ARBA" id="ARBA00005953"/>
    </source>
</evidence>
<dbReference type="SUPFAM" id="SSF54637">
    <property type="entry name" value="Thioesterase/thiol ester dehydrase-isomerase"/>
    <property type="match status" value="1"/>
</dbReference>
<organism evidence="4 5">
    <name type="scientific">Pelagomonas calceolata</name>
    <dbReference type="NCBI Taxonomy" id="35677"/>
    <lineage>
        <taxon>Eukaryota</taxon>
        <taxon>Sar</taxon>
        <taxon>Stramenopiles</taxon>
        <taxon>Ochrophyta</taxon>
        <taxon>Pelagophyceae</taxon>
        <taxon>Pelagomonadales</taxon>
        <taxon>Pelagomonadaceae</taxon>
        <taxon>Pelagomonas</taxon>
    </lineage>
</organism>
<dbReference type="AlphaFoldDB" id="A0A8J2X173"/>
<comment type="caution">
    <text evidence="4">The sequence shown here is derived from an EMBL/GenBank/DDBJ whole genome shotgun (WGS) entry which is preliminary data.</text>
</comment>
<evidence type="ECO:0000256" key="2">
    <source>
        <dbReference type="ARBA" id="ARBA00022801"/>
    </source>
</evidence>
<dbReference type="OrthoDB" id="2420454at2759"/>
<evidence type="ECO:0000313" key="4">
    <source>
        <dbReference type="EMBL" id="CAH0375924.1"/>
    </source>
</evidence>
<dbReference type="PANTHER" id="PTHR31793:SF27">
    <property type="entry name" value="NOVEL THIOESTERASE SUPERFAMILY DOMAIN AND SAPOSIN A-TYPE DOMAIN CONTAINING PROTEIN (0610012H03RIK)"/>
    <property type="match status" value="1"/>
</dbReference>
<keyword evidence="2" id="KW-0378">Hydrolase</keyword>
<dbReference type="InterPro" id="IPR050563">
    <property type="entry name" value="4-hydroxybenzoyl-CoA_TE"/>
</dbReference>
<dbReference type="InterPro" id="IPR029069">
    <property type="entry name" value="HotDog_dom_sf"/>
</dbReference>
<dbReference type="GO" id="GO:0047617">
    <property type="term" value="F:fatty acyl-CoA hydrolase activity"/>
    <property type="evidence" value="ECO:0007669"/>
    <property type="project" value="TreeGrafter"/>
</dbReference>
<feature type="signal peptide" evidence="3">
    <location>
        <begin position="1"/>
        <end position="16"/>
    </location>
</feature>
<dbReference type="PANTHER" id="PTHR31793">
    <property type="entry name" value="4-HYDROXYBENZOYL-COA THIOESTERASE FAMILY MEMBER"/>
    <property type="match status" value="1"/>
</dbReference>
<dbReference type="CDD" id="cd00586">
    <property type="entry name" value="4HBT"/>
    <property type="match status" value="1"/>
</dbReference>
<feature type="chain" id="PRO_5035266718" evidence="3">
    <location>
        <begin position="17"/>
        <end position="208"/>
    </location>
</feature>
<dbReference type="Pfam" id="PF13279">
    <property type="entry name" value="4HBT_2"/>
    <property type="match status" value="1"/>
</dbReference>
<reference evidence="4" key="1">
    <citation type="submission" date="2021-11" db="EMBL/GenBank/DDBJ databases">
        <authorList>
            <consortium name="Genoscope - CEA"/>
            <person name="William W."/>
        </authorList>
    </citation>
    <scope>NUCLEOTIDE SEQUENCE</scope>
</reference>
<dbReference type="Gene3D" id="3.10.129.10">
    <property type="entry name" value="Hotdog Thioesterase"/>
    <property type="match status" value="1"/>
</dbReference>
<gene>
    <name evidence="4" type="ORF">PECAL_5P04750</name>
</gene>
<proteinExistence type="inferred from homology"/>
<name>A0A8J2X173_9STRA</name>
<dbReference type="Proteomes" id="UP000789595">
    <property type="component" value="Unassembled WGS sequence"/>
</dbReference>
<evidence type="ECO:0000256" key="3">
    <source>
        <dbReference type="SAM" id="SignalP"/>
    </source>
</evidence>
<protein>
    <submittedName>
        <fullName evidence="4">Uncharacterized protein</fullName>
    </submittedName>
</protein>
<evidence type="ECO:0000313" key="5">
    <source>
        <dbReference type="Proteomes" id="UP000789595"/>
    </source>
</evidence>